<dbReference type="Gene3D" id="3.30.559.30">
    <property type="entry name" value="Nonribosomal peptide synthetase, condensation domain"/>
    <property type="match status" value="2"/>
</dbReference>
<dbReference type="RefSeq" id="WP_229336083.1">
    <property type="nucleotide sequence ID" value="NZ_JAINUL010000001.1"/>
</dbReference>
<evidence type="ECO:0000256" key="2">
    <source>
        <dbReference type="ARBA" id="ARBA00022450"/>
    </source>
</evidence>
<dbReference type="PANTHER" id="PTHR45527">
    <property type="entry name" value="NONRIBOSOMAL PEPTIDE SYNTHETASE"/>
    <property type="match status" value="1"/>
</dbReference>
<comment type="cofactor">
    <cofactor evidence="1">
        <name>pantetheine 4'-phosphate</name>
        <dbReference type="ChEBI" id="CHEBI:47942"/>
    </cofactor>
</comment>
<dbReference type="Pfam" id="PF00550">
    <property type="entry name" value="PP-binding"/>
    <property type="match status" value="1"/>
</dbReference>
<evidence type="ECO:0000256" key="5">
    <source>
        <dbReference type="ARBA" id="ARBA00023194"/>
    </source>
</evidence>
<dbReference type="NCBIfam" id="TIGR01733">
    <property type="entry name" value="AA-adenyl-dom"/>
    <property type="match status" value="1"/>
</dbReference>
<dbReference type="Pfam" id="PF13193">
    <property type="entry name" value="AMP-binding_C"/>
    <property type="match status" value="1"/>
</dbReference>
<dbReference type="EMBL" id="JAINUL010000001">
    <property type="protein sequence ID" value="MCC0095445.1"/>
    <property type="molecule type" value="Genomic_DNA"/>
</dbReference>
<evidence type="ECO:0000259" key="7">
    <source>
        <dbReference type="PROSITE" id="PS50075"/>
    </source>
</evidence>
<dbReference type="InterPro" id="IPR036736">
    <property type="entry name" value="ACP-like_sf"/>
</dbReference>
<evidence type="ECO:0000256" key="3">
    <source>
        <dbReference type="ARBA" id="ARBA00022553"/>
    </source>
</evidence>
<dbReference type="InterPro" id="IPR006162">
    <property type="entry name" value="Ppantetheine_attach_site"/>
</dbReference>
<dbReference type="Pfam" id="PF00668">
    <property type="entry name" value="Condensation"/>
    <property type="match status" value="2"/>
</dbReference>
<dbReference type="SUPFAM" id="SSF52777">
    <property type="entry name" value="CoA-dependent acyltransferases"/>
    <property type="match status" value="4"/>
</dbReference>
<keyword evidence="2" id="KW-0596">Phosphopantetheine</keyword>
<accession>A0ABS8E3A9</accession>
<dbReference type="InterPro" id="IPR000873">
    <property type="entry name" value="AMP-dep_synth/lig_dom"/>
</dbReference>
<evidence type="ECO:0000313" key="9">
    <source>
        <dbReference type="Proteomes" id="UP001520654"/>
    </source>
</evidence>
<reference evidence="8 9" key="1">
    <citation type="submission" date="2021-08" db="EMBL/GenBank/DDBJ databases">
        <title>Genomic Architecture of Streptomyces flavotricini NGL1 and Streptomyces erythrochromogenes HMS4 With Differential Plant Beneficial attributes and laccase production capabilities.</title>
        <authorList>
            <person name="Salwan R."/>
            <person name="Kaur R."/>
            <person name="Sharma V."/>
        </authorList>
    </citation>
    <scope>NUCLEOTIDE SEQUENCE [LARGE SCALE GENOMIC DNA]</scope>
    <source>
        <strain evidence="8 9">NGL1</strain>
    </source>
</reference>
<keyword evidence="4" id="KW-0677">Repeat</keyword>
<feature type="domain" description="Carrier" evidence="7">
    <location>
        <begin position="954"/>
        <end position="1028"/>
    </location>
</feature>
<dbReference type="InterPro" id="IPR020806">
    <property type="entry name" value="PKS_PP-bd"/>
</dbReference>
<dbReference type="Pfam" id="PF00501">
    <property type="entry name" value="AMP-binding"/>
    <property type="match status" value="1"/>
</dbReference>
<dbReference type="InterPro" id="IPR045851">
    <property type="entry name" value="AMP-bd_C_sf"/>
</dbReference>
<dbReference type="InterPro" id="IPR023213">
    <property type="entry name" value="CAT-like_dom_sf"/>
</dbReference>
<dbReference type="CDD" id="cd12117">
    <property type="entry name" value="A_NRPS_Srf_like"/>
    <property type="match status" value="1"/>
</dbReference>
<evidence type="ECO:0000256" key="1">
    <source>
        <dbReference type="ARBA" id="ARBA00001957"/>
    </source>
</evidence>
<dbReference type="PANTHER" id="PTHR45527:SF1">
    <property type="entry name" value="FATTY ACID SYNTHASE"/>
    <property type="match status" value="1"/>
</dbReference>
<organism evidence="8 9">
    <name type="scientific">Streptomyces flavotricini</name>
    <dbReference type="NCBI Taxonomy" id="66888"/>
    <lineage>
        <taxon>Bacteria</taxon>
        <taxon>Bacillati</taxon>
        <taxon>Actinomycetota</taxon>
        <taxon>Actinomycetes</taxon>
        <taxon>Kitasatosporales</taxon>
        <taxon>Streptomycetaceae</taxon>
        <taxon>Streptomyces</taxon>
    </lineage>
</organism>
<dbReference type="CDD" id="cd19543">
    <property type="entry name" value="DCL_NRPS"/>
    <property type="match status" value="1"/>
</dbReference>
<evidence type="ECO:0000256" key="6">
    <source>
        <dbReference type="SAM" id="MobiDB-lite"/>
    </source>
</evidence>
<keyword evidence="5" id="KW-0045">Antibiotic biosynthesis</keyword>
<dbReference type="InterPro" id="IPR010071">
    <property type="entry name" value="AA_adenyl_dom"/>
</dbReference>
<dbReference type="Gene3D" id="3.30.559.10">
    <property type="entry name" value="Chloramphenicol acetyltransferase-like domain"/>
    <property type="match status" value="2"/>
</dbReference>
<proteinExistence type="predicted"/>
<dbReference type="SMART" id="SM00823">
    <property type="entry name" value="PKS_PP"/>
    <property type="match status" value="1"/>
</dbReference>
<dbReference type="InterPro" id="IPR025110">
    <property type="entry name" value="AMP-bd_C"/>
</dbReference>
<dbReference type="Gene3D" id="3.30.300.30">
    <property type="match status" value="1"/>
</dbReference>
<dbReference type="PROSITE" id="PS00455">
    <property type="entry name" value="AMP_BINDING"/>
    <property type="match status" value="1"/>
</dbReference>
<feature type="compositionally biased region" description="Polar residues" evidence="6">
    <location>
        <begin position="438"/>
        <end position="447"/>
    </location>
</feature>
<dbReference type="InterPro" id="IPR020845">
    <property type="entry name" value="AMP-binding_CS"/>
</dbReference>
<dbReference type="CDD" id="cd19534">
    <property type="entry name" value="E_NRPS"/>
    <property type="match status" value="1"/>
</dbReference>
<keyword evidence="9" id="KW-1185">Reference proteome</keyword>
<dbReference type="Gene3D" id="2.30.38.10">
    <property type="entry name" value="Luciferase, Domain 3"/>
    <property type="match status" value="1"/>
</dbReference>
<dbReference type="PROSITE" id="PS50075">
    <property type="entry name" value="CARRIER"/>
    <property type="match status" value="1"/>
</dbReference>
<dbReference type="PROSITE" id="PS00012">
    <property type="entry name" value="PHOSPHOPANTETHEINE"/>
    <property type="match status" value="1"/>
</dbReference>
<dbReference type="Gene3D" id="1.10.1200.10">
    <property type="entry name" value="ACP-like"/>
    <property type="match status" value="1"/>
</dbReference>
<comment type="caution">
    <text evidence="8">The sequence shown here is derived from an EMBL/GenBank/DDBJ whole genome shotgun (WGS) entry which is preliminary data.</text>
</comment>
<dbReference type="InterPro" id="IPR010060">
    <property type="entry name" value="NRPS_synth"/>
</dbReference>
<dbReference type="Gene3D" id="3.40.50.980">
    <property type="match status" value="2"/>
</dbReference>
<sequence>MKRSGLADILPLTSLQEGMYFHSSYDTDAPDLYNTQLVLDLQGPLDAPALRAGVEALLSRHPNLRAMFWHEGLDRTMQVIPHEVELPWQESDLSALTGDAQDREFEDLLTRDRDRRFDLGDAPLLRCTLVRLASERHRLVLTNHHILLDGWSLPVLLDELFRLYAGGTLPRAVPYKNYLAWLAGRDREPALAAWREALAGFQGPTLLVPGDHERATAMPHTVELELSEEVSAALEATARRHGLTLNTLVQAAWGLLLGSLAGSDDVVFGTTVSGRPPEIDGIESMVGLFINTVPVRLPYRRTDSLLDTCRALQDRQARLMEHQHVGLADIQRQAGAGELFDTLLVFENYPFAPDALPAAGALRVTRAKSYDATHYPLTVAAMPGPRLRFRLDHRPDLLDREAVTEIADRLRRLLVTMTQNLLAPVEEAEALTPPPSPESSQPGTGASTALPEHDLAALFEAQARRTPAAVAVVSGEVRLTYTELNALANRLARRLVAEGVGPESCVPLLADRSPDLVVAILAVLKAGGAYVPLHADAPKSRWQSVAAETGARVVLTDRAGRGRECGPGLREIVIGDRSHEGPSADLGLPAAPDRLAYVMYTSGSTGEPKGVAATHRDVVSLAYDRSWEATGPARTLVYAPHAFDASTAELWVPLLFGGRLVVAPAGDLDIDALARVIADERVERVWLTAGLFDLAAEQRPQLFAGVREVWTGGDVVPAEAVRRVLDHCPGTAVVNGYGPTETTTFATHHRMDTDTPPAASVPIGRPLDNHQVHVLDERLRPVPRGAVGELYVAGEGLARGYLGRTAATSERFLANPFGAPGSRMYRTGDLVRWGTAGALEFVGRADDQVKIRGFRIEPGEVRTILGRHPAVGRAAVVVREDRPGDKRLTAYLVPADGAVLDTEELRRHAAEALPAYMVPVAFVVLDELPLTRNGKVDRAALPRPAIEHAPVGRLHRTPREEVLCALFTDVLAVPGVGVADSFFDLGGDSIMSIQLVGRARKAGLVLSPRQVFELKTVEALAAAARAVDTAPDTVADEPVGELQPTPVMEWLRGLGGPIDGFHQSMTLQVPAGLDGELLRDALQFLLDRHDALRMRLHRGPDRWTLQIPPKGTVRAADCLHRVDLAAEGDAWPGRHAEAARARLAPEDGTMVQAVWFDAGPERPGRLLLVVHHLAVDGVSWRILVPDLAQAAAALAAGRRPDTAGGATSVRRWSQLLRQQAQAPTREAELPVWRRVLGASEPLLTDRPLDPARDTAGTVRYVRRELPAGTTEKLLTTVPAAVNGGVDDVLLTGLALATADWRRRRGAGEDTAVLVDVEGHGREELGEGVDLSRTVGWFTSIHPVRLDPKVSNWRTSPSLLQGLKRVKEQRRALPDHGIGFGLLRHLNPRTAAELETQAPPQIGFNYLGRFSAPTAGDWAPAPAEDLLGSGSDDGMPVPHALEVAMLTRDEADGPRLDISLMWPEALLPESAVHELADALVAVLRALPERIDTLRSGGHTPSDLPLVSLSQADIDDLDSEWEL</sequence>
<evidence type="ECO:0000256" key="4">
    <source>
        <dbReference type="ARBA" id="ARBA00022737"/>
    </source>
</evidence>
<gene>
    <name evidence="8" type="ORF">K7B10_11735</name>
</gene>
<dbReference type="NCBIfam" id="TIGR01720">
    <property type="entry name" value="NRPS-para261"/>
    <property type="match status" value="1"/>
</dbReference>
<name>A0ABS8E3A9_9ACTN</name>
<protein>
    <submittedName>
        <fullName evidence="8">Amino acid adenylation domain-containing protein</fullName>
    </submittedName>
</protein>
<dbReference type="SUPFAM" id="SSF47336">
    <property type="entry name" value="ACP-like"/>
    <property type="match status" value="1"/>
</dbReference>
<feature type="region of interest" description="Disordered" evidence="6">
    <location>
        <begin position="425"/>
        <end position="449"/>
    </location>
</feature>
<dbReference type="InterPro" id="IPR009081">
    <property type="entry name" value="PP-bd_ACP"/>
</dbReference>
<dbReference type="SUPFAM" id="SSF56801">
    <property type="entry name" value="Acetyl-CoA synthetase-like"/>
    <property type="match status" value="1"/>
</dbReference>
<keyword evidence="3" id="KW-0597">Phosphoprotein</keyword>
<evidence type="ECO:0000313" key="8">
    <source>
        <dbReference type="EMBL" id="MCC0095445.1"/>
    </source>
</evidence>
<dbReference type="Proteomes" id="UP001520654">
    <property type="component" value="Unassembled WGS sequence"/>
</dbReference>
<dbReference type="InterPro" id="IPR001242">
    <property type="entry name" value="Condensation_dom"/>
</dbReference>